<feature type="region of interest" description="Disordered" evidence="1">
    <location>
        <begin position="1"/>
        <end position="35"/>
    </location>
</feature>
<reference evidence="3" key="1">
    <citation type="journal article" date="2019" name="Int. J. Syst. Evol. Microbiol.">
        <title>The Global Catalogue of Microorganisms (GCM) 10K type strain sequencing project: providing services to taxonomists for standard genome sequencing and annotation.</title>
        <authorList>
            <consortium name="The Broad Institute Genomics Platform"/>
            <consortium name="The Broad Institute Genome Sequencing Center for Infectious Disease"/>
            <person name="Wu L."/>
            <person name="Ma J."/>
        </authorList>
    </citation>
    <scope>NUCLEOTIDE SEQUENCE [LARGE SCALE GENOMIC DNA]</scope>
    <source>
        <strain evidence="3">JCM 3399</strain>
    </source>
</reference>
<organism evidence="2 3">
    <name type="scientific">Streptomyces albospinus</name>
    <dbReference type="NCBI Taxonomy" id="285515"/>
    <lineage>
        <taxon>Bacteria</taxon>
        <taxon>Bacillati</taxon>
        <taxon>Actinomycetota</taxon>
        <taxon>Actinomycetes</taxon>
        <taxon>Kitasatosporales</taxon>
        <taxon>Streptomycetaceae</taxon>
        <taxon>Streptomyces</taxon>
    </lineage>
</organism>
<evidence type="ECO:0000313" key="3">
    <source>
        <dbReference type="Proteomes" id="UP000654471"/>
    </source>
</evidence>
<sequence>MQVVVRQRQFGEDHESRSALAGLGDESGHPSGVGGDIAWYGRELCGSNDHVPMMPGPPATRPGLWITPDPRAPAPALRAPAAHAGAQGSATPARLSQHPARRDATAPELPPRTRQYASTREGATGSLPLVGPCPDPLPGSPARS</sequence>
<accession>A0ABQ2UYI9</accession>
<protein>
    <submittedName>
        <fullName evidence="2">Uncharacterized protein</fullName>
    </submittedName>
</protein>
<keyword evidence="3" id="KW-1185">Reference proteome</keyword>
<gene>
    <name evidence="2" type="ORF">GCM10010211_22610</name>
</gene>
<feature type="compositionally biased region" description="Low complexity" evidence="1">
    <location>
        <begin position="74"/>
        <end position="93"/>
    </location>
</feature>
<dbReference type="EMBL" id="BMRP01000006">
    <property type="protein sequence ID" value="GGU57293.1"/>
    <property type="molecule type" value="Genomic_DNA"/>
</dbReference>
<feature type="compositionally biased region" description="Pro residues" evidence="1">
    <location>
        <begin position="131"/>
        <end position="144"/>
    </location>
</feature>
<proteinExistence type="predicted"/>
<dbReference type="Proteomes" id="UP000654471">
    <property type="component" value="Unassembled WGS sequence"/>
</dbReference>
<name>A0ABQ2UYI9_9ACTN</name>
<evidence type="ECO:0000313" key="2">
    <source>
        <dbReference type="EMBL" id="GGU57293.1"/>
    </source>
</evidence>
<evidence type="ECO:0000256" key="1">
    <source>
        <dbReference type="SAM" id="MobiDB-lite"/>
    </source>
</evidence>
<feature type="region of interest" description="Disordered" evidence="1">
    <location>
        <begin position="51"/>
        <end position="144"/>
    </location>
</feature>
<comment type="caution">
    <text evidence="2">The sequence shown here is derived from an EMBL/GenBank/DDBJ whole genome shotgun (WGS) entry which is preliminary data.</text>
</comment>